<protein>
    <recommendedName>
        <fullName evidence="13">D-alanine--D-alanine ligase</fullName>
        <ecNumber evidence="13">6.3.2.4</ecNumber>
    </recommendedName>
    <alternativeName>
        <fullName evidence="13">D-Ala-D-Ala ligase</fullName>
    </alternativeName>
    <alternativeName>
        <fullName evidence="13">D-alanylalanine synthetase</fullName>
    </alternativeName>
</protein>
<dbReference type="EC" id="6.3.2.4" evidence="13"/>
<evidence type="ECO:0000256" key="9">
    <source>
        <dbReference type="ARBA" id="ARBA00022960"/>
    </source>
</evidence>
<dbReference type="InterPro" id="IPR011761">
    <property type="entry name" value="ATP-grasp"/>
</dbReference>
<dbReference type="PIRSF" id="PIRSF039102">
    <property type="entry name" value="Ddl/VanB"/>
    <property type="match status" value="1"/>
</dbReference>
<evidence type="ECO:0000256" key="6">
    <source>
        <dbReference type="ARBA" id="ARBA00022741"/>
    </source>
</evidence>
<keyword evidence="12 13" id="KW-0961">Cell wall biogenesis/degradation</keyword>
<keyword evidence="7 14" id="KW-0067">ATP-binding</keyword>
<dbReference type="RefSeq" id="WP_262399511.1">
    <property type="nucleotide sequence ID" value="NZ_JACRTB010000007.1"/>
</dbReference>
<comment type="function">
    <text evidence="13">Cell wall formation.</text>
</comment>
<dbReference type="Gene3D" id="3.30.1490.20">
    <property type="entry name" value="ATP-grasp fold, A domain"/>
    <property type="match status" value="1"/>
</dbReference>
<comment type="pathway">
    <text evidence="13">Cell wall biogenesis; peptidoglycan biosynthesis.</text>
</comment>
<name>A0ABR7NHR3_9FIRM</name>
<comment type="similarity">
    <text evidence="3 13">Belongs to the D-alanine--D-alanine ligase family.</text>
</comment>
<dbReference type="InterPro" id="IPR013815">
    <property type="entry name" value="ATP_grasp_subdomain_1"/>
</dbReference>
<evidence type="ECO:0000313" key="17">
    <source>
        <dbReference type="Proteomes" id="UP000658131"/>
    </source>
</evidence>
<organism evidence="16 17">
    <name type="scientific">Yanshouia hominis</name>
    <dbReference type="NCBI Taxonomy" id="2763673"/>
    <lineage>
        <taxon>Bacteria</taxon>
        <taxon>Bacillati</taxon>
        <taxon>Bacillota</taxon>
        <taxon>Clostridia</taxon>
        <taxon>Eubacteriales</taxon>
        <taxon>Oscillospiraceae</taxon>
        <taxon>Yanshouia</taxon>
    </lineage>
</organism>
<keyword evidence="8" id="KW-0460">Magnesium</keyword>
<comment type="cofactor">
    <cofactor evidence="1">
        <name>Mn(2+)</name>
        <dbReference type="ChEBI" id="CHEBI:29035"/>
    </cofactor>
</comment>
<keyword evidence="13" id="KW-0963">Cytoplasm</keyword>
<dbReference type="Pfam" id="PF01820">
    <property type="entry name" value="Dala_Dala_lig_N"/>
    <property type="match status" value="1"/>
</dbReference>
<keyword evidence="10 13" id="KW-0573">Peptidoglycan synthesis</keyword>
<keyword evidence="6 14" id="KW-0547">Nucleotide-binding</keyword>
<dbReference type="HAMAP" id="MF_00047">
    <property type="entry name" value="Dala_Dala_lig"/>
    <property type="match status" value="1"/>
</dbReference>
<evidence type="ECO:0000256" key="14">
    <source>
        <dbReference type="PROSITE-ProRule" id="PRU00409"/>
    </source>
</evidence>
<dbReference type="PANTHER" id="PTHR23132:SF25">
    <property type="entry name" value="D-ALANINE--D-ALANINE LIGASE A"/>
    <property type="match status" value="1"/>
</dbReference>
<dbReference type="PANTHER" id="PTHR23132">
    <property type="entry name" value="D-ALANINE--D-ALANINE LIGASE"/>
    <property type="match status" value="1"/>
</dbReference>
<dbReference type="InterPro" id="IPR011095">
    <property type="entry name" value="Dala_Dala_lig_C"/>
</dbReference>
<keyword evidence="9 13" id="KW-0133">Cell shape</keyword>
<dbReference type="InterPro" id="IPR000291">
    <property type="entry name" value="D-Ala_lig_Van_CS"/>
</dbReference>
<dbReference type="PROSITE" id="PS00843">
    <property type="entry name" value="DALA_DALA_LIGASE_1"/>
    <property type="match status" value="1"/>
</dbReference>
<dbReference type="NCBIfam" id="NF002528">
    <property type="entry name" value="PRK01966.1-4"/>
    <property type="match status" value="1"/>
</dbReference>
<dbReference type="InterPro" id="IPR016185">
    <property type="entry name" value="PreATP-grasp_dom_sf"/>
</dbReference>
<evidence type="ECO:0000256" key="10">
    <source>
        <dbReference type="ARBA" id="ARBA00022984"/>
    </source>
</evidence>
<dbReference type="PROSITE" id="PS00844">
    <property type="entry name" value="DALA_DALA_LIGASE_2"/>
    <property type="match status" value="1"/>
</dbReference>
<evidence type="ECO:0000313" key="16">
    <source>
        <dbReference type="EMBL" id="MBC8575947.1"/>
    </source>
</evidence>
<comment type="cofactor">
    <cofactor evidence="2">
        <name>Mg(2+)</name>
        <dbReference type="ChEBI" id="CHEBI:18420"/>
    </cofactor>
</comment>
<evidence type="ECO:0000256" key="12">
    <source>
        <dbReference type="ARBA" id="ARBA00023316"/>
    </source>
</evidence>
<evidence type="ECO:0000256" key="8">
    <source>
        <dbReference type="ARBA" id="ARBA00022842"/>
    </source>
</evidence>
<sequence length="356" mass="38974">MKRQTVLILFGGVSNEYEVSLRSATSVIENLDRERFDPLLLGVTRDGRWLLCRGEDPAPVAADRWQEDAVPAILSPDRSAGGVLVPAEGRIIPVDVVFPVMHGQNCEDGAVQGLLELSNLPYVGCRVTSSALAFDKVYTHIVAERIGVPMARWELVCAEEDRRAACARVAASLGFPCFVKPVNSGSSVGCSRADDAHALGEALAVAFREDRRALVEELITAQEVECAVCGNLDPEAPTTGEIVTADGFYDYDTKYKTDTARLYIPAQIPRESAGRVRELAVRVFRALDCRGLSRVDFFVKQDGSVLFNEINTLPGFTSISMYPKMMIASGMTYSGLITRLIGLALEEHEAKKERNR</sequence>
<evidence type="ECO:0000256" key="4">
    <source>
        <dbReference type="ARBA" id="ARBA00022598"/>
    </source>
</evidence>
<reference evidence="16 17" key="1">
    <citation type="submission" date="2020-08" db="EMBL/GenBank/DDBJ databases">
        <title>Genome public.</title>
        <authorList>
            <person name="Liu C."/>
            <person name="Sun Q."/>
        </authorList>
    </citation>
    <scope>NUCLEOTIDE SEQUENCE [LARGE SCALE GENOMIC DNA]</scope>
    <source>
        <strain evidence="16 17">BX1</strain>
    </source>
</reference>
<evidence type="ECO:0000256" key="1">
    <source>
        <dbReference type="ARBA" id="ARBA00001936"/>
    </source>
</evidence>
<keyword evidence="11" id="KW-0464">Manganese</keyword>
<dbReference type="Gene3D" id="3.30.470.20">
    <property type="entry name" value="ATP-grasp fold, B domain"/>
    <property type="match status" value="1"/>
</dbReference>
<dbReference type="EMBL" id="JACRTB010000007">
    <property type="protein sequence ID" value="MBC8575947.1"/>
    <property type="molecule type" value="Genomic_DNA"/>
</dbReference>
<gene>
    <name evidence="13" type="primary">ddl</name>
    <name evidence="16" type="ORF">H8717_05905</name>
</gene>
<comment type="catalytic activity">
    <reaction evidence="13">
        <text>2 D-alanine + ATP = D-alanyl-D-alanine + ADP + phosphate + H(+)</text>
        <dbReference type="Rhea" id="RHEA:11224"/>
        <dbReference type="ChEBI" id="CHEBI:15378"/>
        <dbReference type="ChEBI" id="CHEBI:30616"/>
        <dbReference type="ChEBI" id="CHEBI:43474"/>
        <dbReference type="ChEBI" id="CHEBI:57416"/>
        <dbReference type="ChEBI" id="CHEBI:57822"/>
        <dbReference type="ChEBI" id="CHEBI:456216"/>
        <dbReference type="EC" id="6.3.2.4"/>
    </reaction>
</comment>
<dbReference type="GO" id="GO:0016874">
    <property type="term" value="F:ligase activity"/>
    <property type="evidence" value="ECO:0007669"/>
    <property type="project" value="UniProtKB-KW"/>
</dbReference>
<evidence type="ECO:0000259" key="15">
    <source>
        <dbReference type="PROSITE" id="PS50975"/>
    </source>
</evidence>
<evidence type="ECO:0000256" key="7">
    <source>
        <dbReference type="ARBA" id="ARBA00022840"/>
    </source>
</evidence>
<dbReference type="SUPFAM" id="SSF52440">
    <property type="entry name" value="PreATP-grasp domain"/>
    <property type="match status" value="1"/>
</dbReference>
<dbReference type="InterPro" id="IPR011127">
    <property type="entry name" value="Dala_Dala_lig_N"/>
</dbReference>
<evidence type="ECO:0000256" key="5">
    <source>
        <dbReference type="ARBA" id="ARBA00022723"/>
    </source>
</evidence>
<keyword evidence="17" id="KW-1185">Reference proteome</keyword>
<dbReference type="Proteomes" id="UP000658131">
    <property type="component" value="Unassembled WGS sequence"/>
</dbReference>
<evidence type="ECO:0000256" key="2">
    <source>
        <dbReference type="ARBA" id="ARBA00001946"/>
    </source>
</evidence>
<dbReference type="Gene3D" id="3.40.50.20">
    <property type="match status" value="1"/>
</dbReference>
<comment type="subcellular location">
    <subcellularLocation>
        <location evidence="13">Cytoplasm</location>
    </subcellularLocation>
</comment>
<dbReference type="Pfam" id="PF07478">
    <property type="entry name" value="Dala_Dala_lig_C"/>
    <property type="match status" value="1"/>
</dbReference>
<keyword evidence="4 13" id="KW-0436">Ligase</keyword>
<proteinExistence type="inferred from homology"/>
<keyword evidence="5" id="KW-0479">Metal-binding</keyword>
<comment type="caution">
    <text evidence="16">The sequence shown here is derived from an EMBL/GenBank/DDBJ whole genome shotgun (WGS) entry which is preliminary data.</text>
</comment>
<dbReference type="SUPFAM" id="SSF56059">
    <property type="entry name" value="Glutathione synthetase ATP-binding domain-like"/>
    <property type="match status" value="1"/>
</dbReference>
<evidence type="ECO:0000256" key="11">
    <source>
        <dbReference type="ARBA" id="ARBA00023211"/>
    </source>
</evidence>
<evidence type="ECO:0000256" key="3">
    <source>
        <dbReference type="ARBA" id="ARBA00010871"/>
    </source>
</evidence>
<feature type="domain" description="ATP-grasp" evidence="15">
    <location>
        <begin position="140"/>
        <end position="342"/>
    </location>
</feature>
<accession>A0ABR7NHR3</accession>
<dbReference type="InterPro" id="IPR005905">
    <property type="entry name" value="D_ala_D_ala"/>
</dbReference>
<dbReference type="NCBIfam" id="TIGR01205">
    <property type="entry name" value="D_ala_D_alaTIGR"/>
    <property type="match status" value="1"/>
</dbReference>
<dbReference type="PROSITE" id="PS50975">
    <property type="entry name" value="ATP_GRASP"/>
    <property type="match status" value="1"/>
</dbReference>
<evidence type="ECO:0000256" key="13">
    <source>
        <dbReference type="HAMAP-Rule" id="MF_00047"/>
    </source>
</evidence>